<reference evidence="1 2" key="1">
    <citation type="submission" date="2017-02" db="EMBL/GenBank/DDBJ databases">
        <authorList>
            <person name="Peterson S.W."/>
        </authorList>
    </citation>
    <scope>NUCLEOTIDE SEQUENCE [LARGE SCALE GENOMIC DNA]</scope>
    <source>
        <strain evidence="1 2">DSM 45154</strain>
    </source>
</reference>
<dbReference type="PIRSF" id="PIRSF010372">
    <property type="entry name" value="PaiB"/>
    <property type="match status" value="1"/>
</dbReference>
<dbReference type="EMBL" id="FUWS01000001">
    <property type="protein sequence ID" value="SJZ34729.1"/>
    <property type="molecule type" value="Genomic_DNA"/>
</dbReference>
<dbReference type="PANTHER" id="PTHR35802">
    <property type="entry name" value="PROTEASE SYNTHASE AND SPORULATION PROTEIN PAI 2"/>
    <property type="match status" value="1"/>
</dbReference>
<proteinExistence type="predicted"/>
<gene>
    <name evidence="1" type="ORF">SAMN02745673_00032</name>
</gene>
<name>A0A1T4JX49_9ACTN</name>
<dbReference type="STRING" id="1122192.SAMN02745673_00032"/>
<dbReference type="InterPro" id="IPR007396">
    <property type="entry name" value="TR_PAI2-type"/>
</dbReference>
<dbReference type="Gene3D" id="2.30.110.10">
    <property type="entry name" value="Electron Transport, Fmn-binding Protein, Chain A"/>
    <property type="match status" value="1"/>
</dbReference>
<dbReference type="SUPFAM" id="SSF50475">
    <property type="entry name" value="FMN-binding split barrel"/>
    <property type="match status" value="1"/>
</dbReference>
<protein>
    <submittedName>
        <fullName evidence="1">Negative transcriptional regulator, PaiB family</fullName>
    </submittedName>
</protein>
<dbReference type="OrthoDB" id="9794948at2"/>
<evidence type="ECO:0000313" key="1">
    <source>
        <dbReference type="EMBL" id="SJZ34729.1"/>
    </source>
</evidence>
<dbReference type="AlphaFoldDB" id="A0A1T4JX49"/>
<dbReference type="Proteomes" id="UP000190637">
    <property type="component" value="Unassembled WGS sequence"/>
</dbReference>
<organism evidence="1 2">
    <name type="scientific">Marinactinospora thermotolerans DSM 45154</name>
    <dbReference type="NCBI Taxonomy" id="1122192"/>
    <lineage>
        <taxon>Bacteria</taxon>
        <taxon>Bacillati</taxon>
        <taxon>Actinomycetota</taxon>
        <taxon>Actinomycetes</taxon>
        <taxon>Streptosporangiales</taxon>
        <taxon>Nocardiopsidaceae</taxon>
        <taxon>Marinactinospora</taxon>
    </lineage>
</organism>
<dbReference type="InterPro" id="IPR012349">
    <property type="entry name" value="Split_barrel_FMN-bd"/>
</dbReference>
<evidence type="ECO:0000313" key="2">
    <source>
        <dbReference type="Proteomes" id="UP000190637"/>
    </source>
</evidence>
<sequence length="216" mass="23996">MYIPRHFAAPDQAAVHDLLTRAGTLDLVTAGPDGLAATTLPFVFDPRRGDHGALVAHVARNNDQWRAEGAEALAIVRGPEAYVSPSWYATKREHGRVVPTWNYVTVHVHGRLHAHHDPAWIQDAVRRLTDKHEADRPEPWRVDDAPDTFLAGQVRAIVGVEVVVSRIEAKWKLSQNRPSRDVAGVIEGLRAEGARESEVAEAMEAVWDREEGARPR</sequence>
<keyword evidence="2" id="KW-1185">Reference proteome</keyword>
<dbReference type="PANTHER" id="PTHR35802:SF1">
    <property type="entry name" value="PROTEASE SYNTHASE AND SPORULATION PROTEIN PAI 2"/>
    <property type="match status" value="1"/>
</dbReference>
<dbReference type="RefSeq" id="WP_078759490.1">
    <property type="nucleotide sequence ID" value="NZ_FUWS01000001.1"/>
</dbReference>
<dbReference type="Pfam" id="PF04299">
    <property type="entry name" value="FMN_bind_2"/>
    <property type="match status" value="1"/>
</dbReference>
<accession>A0A1T4JX49</accession>